<dbReference type="SUPFAM" id="SSF53756">
    <property type="entry name" value="UDP-Glycosyltransferase/glycogen phosphorylase"/>
    <property type="match status" value="1"/>
</dbReference>
<feature type="domain" description="Glycosyltransferase subfamily 4-like N-terminal" evidence="2">
    <location>
        <begin position="32"/>
        <end position="153"/>
    </location>
</feature>
<dbReference type="PANTHER" id="PTHR12526">
    <property type="entry name" value="GLYCOSYLTRANSFERASE"/>
    <property type="match status" value="1"/>
</dbReference>
<dbReference type="PANTHER" id="PTHR12526:SF630">
    <property type="entry name" value="GLYCOSYLTRANSFERASE"/>
    <property type="match status" value="1"/>
</dbReference>
<keyword evidence="4" id="KW-1185">Reference proteome</keyword>
<dbReference type="STRING" id="228957.SAMN04488008_1056"/>
<evidence type="ECO:0000313" key="4">
    <source>
        <dbReference type="Proteomes" id="UP000198990"/>
    </source>
</evidence>
<dbReference type="Pfam" id="PF13477">
    <property type="entry name" value="Glyco_trans_4_2"/>
    <property type="match status" value="1"/>
</dbReference>
<evidence type="ECO:0000259" key="1">
    <source>
        <dbReference type="Pfam" id="PF00534"/>
    </source>
</evidence>
<keyword evidence="3" id="KW-0808">Transferase</keyword>
<accession>A0A1H7SK09</accession>
<proteinExistence type="predicted"/>
<evidence type="ECO:0000313" key="3">
    <source>
        <dbReference type="EMBL" id="SEL71767.1"/>
    </source>
</evidence>
<dbReference type="Proteomes" id="UP000198990">
    <property type="component" value="Unassembled WGS sequence"/>
</dbReference>
<dbReference type="CDD" id="cd03808">
    <property type="entry name" value="GT4_CapM-like"/>
    <property type="match status" value="1"/>
</dbReference>
<dbReference type="Pfam" id="PF00534">
    <property type="entry name" value="Glycos_transf_1"/>
    <property type="match status" value="1"/>
</dbReference>
<feature type="domain" description="Glycosyl transferase family 1" evidence="1">
    <location>
        <begin position="201"/>
        <end position="367"/>
    </location>
</feature>
<dbReference type="AlphaFoldDB" id="A0A1H7SK09"/>
<organism evidence="3 4">
    <name type="scientific">Maribacter orientalis</name>
    <dbReference type="NCBI Taxonomy" id="228957"/>
    <lineage>
        <taxon>Bacteria</taxon>
        <taxon>Pseudomonadati</taxon>
        <taxon>Bacteroidota</taxon>
        <taxon>Flavobacteriia</taxon>
        <taxon>Flavobacteriales</taxon>
        <taxon>Flavobacteriaceae</taxon>
        <taxon>Maribacter</taxon>
    </lineage>
</organism>
<sequence>MKAPIHAHKRKKVIRTAALSGSLYVLLEDQLRFLNQYYDILAIGSDPGHEYLQKLREREGIRGKEINIERKISIFKDLISLYRLYVVFRKEKPFMVHSITPKAGLLTMIAAYFARVPARVHTFTGLIFPTQTGTMKQVLLFFDKIICKFATHVYPEGNGVKNDLLNYKVTTKPLKVIANGNVNGIDLDKYTAELFSKEDNNQLRKTIGVSEEDFVFLFIGRLVNDKGVNELANAFDKLSSTHENVKLVMVGAHIGETDLLPDQTWAKINANNSILYVGHQDDVRPFLAMSNVFVFPSYREGFPNVVLEAGAMGLPAIVTDINGSNEIVVDGENGLIIPSKDEDALFKAMKILLTDNSLNTKLAKNARPMIASRFEKSEVWAAVLKEYQSIEQQVG</sequence>
<dbReference type="RefSeq" id="WP_091624507.1">
    <property type="nucleotide sequence ID" value="NZ_FNZN01000005.1"/>
</dbReference>
<gene>
    <name evidence="3" type="ORF">SAMN04488008_1056</name>
</gene>
<name>A0A1H7SK09_9FLAO</name>
<reference evidence="4" key="1">
    <citation type="submission" date="2016-10" db="EMBL/GenBank/DDBJ databases">
        <authorList>
            <person name="Varghese N."/>
            <person name="Submissions S."/>
        </authorList>
    </citation>
    <scope>NUCLEOTIDE SEQUENCE [LARGE SCALE GENOMIC DNA]</scope>
    <source>
        <strain evidence="4">DSM 16471</strain>
    </source>
</reference>
<dbReference type="GO" id="GO:0016757">
    <property type="term" value="F:glycosyltransferase activity"/>
    <property type="evidence" value="ECO:0007669"/>
    <property type="project" value="InterPro"/>
</dbReference>
<dbReference type="OrthoDB" id="798298at2"/>
<dbReference type="Gene3D" id="3.40.50.2000">
    <property type="entry name" value="Glycogen Phosphorylase B"/>
    <property type="match status" value="2"/>
</dbReference>
<evidence type="ECO:0000259" key="2">
    <source>
        <dbReference type="Pfam" id="PF13477"/>
    </source>
</evidence>
<protein>
    <submittedName>
        <fullName evidence="3">Glycosyltransferase involved in cell wall bisynthesis</fullName>
    </submittedName>
</protein>
<dbReference type="InterPro" id="IPR028098">
    <property type="entry name" value="Glyco_trans_4-like_N"/>
</dbReference>
<dbReference type="InterPro" id="IPR001296">
    <property type="entry name" value="Glyco_trans_1"/>
</dbReference>
<dbReference type="EMBL" id="FNZN01000005">
    <property type="protein sequence ID" value="SEL71767.1"/>
    <property type="molecule type" value="Genomic_DNA"/>
</dbReference>